<organism evidence="7 8">
    <name type="scientific">Cryptosporangium japonicum</name>
    <dbReference type="NCBI Taxonomy" id="80872"/>
    <lineage>
        <taxon>Bacteria</taxon>
        <taxon>Bacillati</taxon>
        <taxon>Actinomycetota</taxon>
        <taxon>Actinomycetes</taxon>
        <taxon>Cryptosporangiales</taxon>
        <taxon>Cryptosporangiaceae</taxon>
        <taxon>Cryptosporangium</taxon>
    </lineage>
</organism>
<feature type="region of interest" description="Disordered" evidence="5">
    <location>
        <begin position="93"/>
        <end position="115"/>
    </location>
</feature>
<dbReference type="SUPFAM" id="SSF88659">
    <property type="entry name" value="Sigma3 and sigma4 domains of RNA polymerase sigma factors"/>
    <property type="match status" value="1"/>
</dbReference>
<keyword evidence="8" id="KW-1185">Reference proteome</keyword>
<dbReference type="InterPro" id="IPR013249">
    <property type="entry name" value="RNA_pol_sigma70_r4_t2"/>
</dbReference>
<dbReference type="Proteomes" id="UP001500967">
    <property type="component" value="Unassembled WGS sequence"/>
</dbReference>
<comment type="similarity">
    <text evidence="1">Belongs to the sigma-70 factor family. ECF subfamily.</text>
</comment>
<keyword evidence="4" id="KW-0804">Transcription</keyword>
<dbReference type="PANTHER" id="PTHR43133:SF25">
    <property type="entry name" value="RNA POLYMERASE SIGMA FACTOR RFAY-RELATED"/>
    <property type="match status" value="1"/>
</dbReference>
<name>A0ABP3DWB6_9ACTN</name>
<evidence type="ECO:0000256" key="1">
    <source>
        <dbReference type="ARBA" id="ARBA00010641"/>
    </source>
</evidence>
<dbReference type="InterPro" id="IPR036388">
    <property type="entry name" value="WH-like_DNA-bd_sf"/>
</dbReference>
<dbReference type="Pfam" id="PF04542">
    <property type="entry name" value="Sigma70_r2"/>
    <property type="match status" value="1"/>
</dbReference>
<dbReference type="RefSeq" id="WP_344649401.1">
    <property type="nucleotide sequence ID" value="NZ_BAAAGX010000010.1"/>
</dbReference>
<keyword evidence="2" id="KW-0805">Transcription regulation</keyword>
<dbReference type="SMART" id="SM00421">
    <property type="entry name" value="HTH_LUXR"/>
    <property type="match status" value="1"/>
</dbReference>
<dbReference type="NCBIfam" id="TIGR02937">
    <property type="entry name" value="sigma70-ECF"/>
    <property type="match status" value="1"/>
</dbReference>
<dbReference type="InterPro" id="IPR007627">
    <property type="entry name" value="RNA_pol_sigma70_r2"/>
</dbReference>
<dbReference type="CDD" id="cd06171">
    <property type="entry name" value="Sigma70_r4"/>
    <property type="match status" value="1"/>
</dbReference>
<dbReference type="Gene3D" id="1.10.10.10">
    <property type="entry name" value="Winged helix-like DNA-binding domain superfamily/Winged helix DNA-binding domain"/>
    <property type="match status" value="1"/>
</dbReference>
<dbReference type="Pfam" id="PF08281">
    <property type="entry name" value="Sigma70_r4_2"/>
    <property type="match status" value="1"/>
</dbReference>
<reference evidence="8" key="1">
    <citation type="journal article" date="2019" name="Int. J. Syst. Evol. Microbiol.">
        <title>The Global Catalogue of Microorganisms (GCM) 10K type strain sequencing project: providing services to taxonomists for standard genome sequencing and annotation.</title>
        <authorList>
            <consortium name="The Broad Institute Genomics Platform"/>
            <consortium name="The Broad Institute Genome Sequencing Center for Infectious Disease"/>
            <person name="Wu L."/>
            <person name="Ma J."/>
        </authorList>
    </citation>
    <scope>NUCLEOTIDE SEQUENCE [LARGE SCALE GENOMIC DNA]</scope>
    <source>
        <strain evidence="8">JCM 10425</strain>
    </source>
</reference>
<sequence>MTSSDPPTDDRALWTAAARGDRDAFGALFDRHARAVYNHCFRLAGNWVVAEDATAATFLSAWRHRHDTTLTRDPALPWLLTVAANTVRTEHRSLRRQAAVRDRAGPAPSVPDHADDVVDRLDDERRMRWLLEAAQSLPRAEREVLALCVWSGVSYADAAAVLGIGESSVRSRISRARAYLSAALAEAAARAAGSDRSVRRTQP</sequence>
<dbReference type="EMBL" id="BAAAGX010000010">
    <property type="protein sequence ID" value="GAA0242412.1"/>
    <property type="molecule type" value="Genomic_DNA"/>
</dbReference>
<dbReference type="InterPro" id="IPR013324">
    <property type="entry name" value="RNA_pol_sigma_r3/r4-like"/>
</dbReference>
<evidence type="ECO:0000313" key="7">
    <source>
        <dbReference type="EMBL" id="GAA0242412.1"/>
    </source>
</evidence>
<dbReference type="InterPro" id="IPR013325">
    <property type="entry name" value="RNA_pol_sigma_r2"/>
</dbReference>
<evidence type="ECO:0000256" key="5">
    <source>
        <dbReference type="SAM" id="MobiDB-lite"/>
    </source>
</evidence>
<keyword evidence="3" id="KW-0731">Sigma factor</keyword>
<dbReference type="InterPro" id="IPR000792">
    <property type="entry name" value="Tscrpt_reg_LuxR_C"/>
</dbReference>
<dbReference type="PANTHER" id="PTHR43133">
    <property type="entry name" value="RNA POLYMERASE ECF-TYPE SIGMA FACTO"/>
    <property type="match status" value="1"/>
</dbReference>
<dbReference type="Gene3D" id="1.10.1740.10">
    <property type="match status" value="1"/>
</dbReference>
<evidence type="ECO:0000256" key="3">
    <source>
        <dbReference type="ARBA" id="ARBA00023082"/>
    </source>
</evidence>
<evidence type="ECO:0000256" key="4">
    <source>
        <dbReference type="ARBA" id="ARBA00023163"/>
    </source>
</evidence>
<accession>A0ABP3DWB6</accession>
<evidence type="ECO:0000256" key="2">
    <source>
        <dbReference type="ARBA" id="ARBA00023015"/>
    </source>
</evidence>
<evidence type="ECO:0000259" key="6">
    <source>
        <dbReference type="SMART" id="SM00421"/>
    </source>
</evidence>
<protein>
    <submittedName>
        <fullName evidence="7">RNA polymerase sigma factor</fullName>
    </submittedName>
</protein>
<dbReference type="SUPFAM" id="SSF88946">
    <property type="entry name" value="Sigma2 domain of RNA polymerase sigma factors"/>
    <property type="match status" value="1"/>
</dbReference>
<gene>
    <name evidence="7" type="ORF">GCM10009539_29800</name>
</gene>
<comment type="caution">
    <text evidence="7">The sequence shown here is derived from an EMBL/GenBank/DDBJ whole genome shotgun (WGS) entry which is preliminary data.</text>
</comment>
<feature type="domain" description="HTH luxR-type" evidence="6">
    <location>
        <begin position="134"/>
        <end position="191"/>
    </location>
</feature>
<dbReference type="InterPro" id="IPR014284">
    <property type="entry name" value="RNA_pol_sigma-70_dom"/>
</dbReference>
<evidence type="ECO:0000313" key="8">
    <source>
        <dbReference type="Proteomes" id="UP001500967"/>
    </source>
</evidence>
<proteinExistence type="inferred from homology"/>
<dbReference type="InterPro" id="IPR039425">
    <property type="entry name" value="RNA_pol_sigma-70-like"/>
</dbReference>